<reference evidence="5" key="1">
    <citation type="submission" date="2019-11" db="EMBL/GenBank/DDBJ databases">
        <authorList>
            <person name="Feng L."/>
        </authorList>
    </citation>
    <scope>NUCLEOTIDE SEQUENCE</scope>
    <source>
        <strain evidence="5">AundefinedLFYP135</strain>
    </source>
</reference>
<evidence type="ECO:0000256" key="4">
    <source>
        <dbReference type="HAMAP-Rule" id="MF_00626"/>
    </source>
</evidence>
<proteinExistence type="inferred from homology"/>
<dbReference type="InterPro" id="IPR005080">
    <property type="entry name" value="Peptidase_A25"/>
</dbReference>
<evidence type="ECO:0000256" key="3">
    <source>
        <dbReference type="ARBA" id="ARBA00023145"/>
    </source>
</evidence>
<accession>A0A6N2U6Y5</accession>
<name>A0A6N2U6Y5_9FIRM</name>
<feature type="chain" id="PRO_5027192796" description="Germination protease" evidence="4">
    <location>
        <begin position="7"/>
        <end position="299"/>
    </location>
</feature>
<dbReference type="GO" id="GO:0006508">
    <property type="term" value="P:proteolysis"/>
    <property type="evidence" value="ECO:0007669"/>
    <property type="project" value="UniProtKB-UniRule"/>
</dbReference>
<comment type="catalytic activity">
    <reaction evidence="4">
        <text>Endopeptidase action with P4 Glu or Asp, P1 preferably Glu &gt; Asp, P1' hydrophobic and P2' Ala.</text>
        <dbReference type="EC" id="3.4.24.78"/>
    </reaction>
</comment>
<comment type="subunit">
    <text evidence="4">Homotetramer.</text>
</comment>
<dbReference type="SUPFAM" id="SSF53163">
    <property type="entry name" value="HybD-like"/>
    <property type="match status" value="1"/>
</dbReference>
<sequence length="299" mass="31762">MGIRTDLAIESTKIEGGIPQKGVEIDQYRGGELSFTAVEVKTREAAQAIGKPVGRYITAELSSPSDLAEARTEEAAAIAGELRRLLPQEGTVLVVGLGNREITPDALGPLVISDVLATRHFEGRLMEESGLSSLRPVASLAPGVLGQTGMETGEIIRSVVGEIEPAAVIAIDALAARSLSRLGCTIQLADCGIAPGSGVANRRKELSQETLGVPVISMGIPTVVDGETLAFDLLYRPEGTSEESMEQLRQMFQPQGRSMMVTPREVDQMVERGAKLISMAINLALQPDLSAEEITYLLA</sequence>
<dbReference type="EMBL" id="CACRSL010000003">
    <property type="protein sequence ID" value="VYT13297.1"/>
    <property type="molecule type" value="Genomic_DNA"/>
</dbReference>
<protein>
    <recommendedName>
        <fullName evidence="4">Germination protease</fullName>
        <ecNumber evidence="4">3.4.24.78</ecNumber>
    </recommendedName>
    <alternativeName>
        <fullName evidence="4">GPR endopeptidase</fullName>
    </alternativeName>
    <alternativeName>
        <fullName evidence="4">Germination proteinase</fullName>
    </alternativeName>
    <alternativeName>
        <fullName evidence="4">Spore protease</fullName>
    </alternativeName>
</protein>
<comment type="function">
    <text evidence="4">Initiates the rapid degradation of small, acid-soluble proteins during spore germination.</text>
</comment>
<evidence type="ECO:0000313" key="5">
    <source>
        <dbReference type="EMBL" id="VYT13297.1"/>
    </source>
</evidence>
<dbReference type="Gene3D" id="3.40.50.1450">
    <property type="entry name" value="HybD-like"/>
    <property type="match status" value="1"/>
</dbReference>
<dbReference type="Pfam" id="PF03418">
    <property type="entry name" value="Peptidase_A25"/>
    <property type="match status" value="1"/>
</dbReference>
<keyword evidence="2 4" id="KW-0378">Hydrolase</keyword>
<dbReference type="HAMAP" id="MF_00626">
    <property type="entry name" value="Germination_prot"/>
    <property type="match status" value="1"/>
</dbReference>
<gene>
    <name evidence="4 5" type="primary">gpr</name>
    <name evidence="5" type="ORF">AULFYP135_01772</name>
</gene>
<keyword evidence="3 4" id="KW-0865">Zymogen</keyword>
<dbReference type="GO" id="GO:0004222">
    <property type="term" value="F:metalloendopeptidase activity"/>
    <property type="evidence" value="ECO:0007669"/>
    <property type="project" value="UniProtKB-UniRule"/>
</dbReference>
<comment type="PTM">
    <text evidence="4">Autoproteolytically processed. The inactive tetrameric zymogen termed p46 autoprocesses to a smaller form termed p41, which is active only during spore germination.</text>
</comment>
<feature type="propeptide" id="PRO_5027192795" evidence="4">
    <location>
        <begin position="1"/>
        <end position="6"/>
    </location>
</feature>
<evidence type="ECO:0000256" key="2">
    <source>
        <dbReference type="ARBA" id="ARBA00022801"/>
    </source>
</evidence>
<dbReference type="InterPro" id="IPR023430">
    <property type="entry name" value="Pept_HybD-like_dom_sf"/>
</dbReference>
<organism evidence="5">
    <name type="scientific">uncultured Anaerotruncus sp</name>
    <dbReference type="NCBI Taxonomy" id="905011"/>
    <lineage>
        <taxon>Bacteria</taxon>
        <taxon>Bacillati</taxon>
        <taxon>Bacillota</taxon>
        <taxon>Clostridia</taxon>
        <taxon>Eubacteriales</taxon>
        <taxon>Oscillospiraceae</taxon>
        <taxon>Anaerotruncus</taxon>
        <taxon>environmental samples</taxon>
    </lineage>
</organism>
<dbReference type="NCBIfam" id="TIGR01441">
    <property type="entry name" value="GPR"/>
    <property type="match status" value="1"/>
</dbReference>
<evidence type="ECO:0000256" key="1">
    <source>
        <dbReference type="ARBA" id="ARBA00022670"/>
    </source>
</evidence>
<dbReference type="PIRSF" id="PIRSF019549">
    <property type="entry name" value="Peptidase_A25"/>
    <property type="match status" value="1"/>
</dbReference>
<comment type="similarity">
    <text evidence="4">Belongs to the peptidase A25 family.</text>
</comment>
<keyword evidence="1 4" id="KW-0645">Protease</keyword>
<dbReference type="EC" id="3.4.24.78" evidence="4"/>
<dbReference type="GO" id="GO:0009847">
    <property type="term" value="P:spore germination"/>
    <property type="evidence" value="ECO:0007669"/>
    <property type="project" value="UniProtKB-UniRule"/>
</dbReference>
<dbReference type="AlphaFoldDB" id="A0A6N2U6Y5"/>